<protein>
    <submittedName>
        <fullName evidence="4">VanW family protein</fullName>
    </submittedName>
</protein>
<gene>
    <name evidence="4" type="ORF">UT64_C0061G0004</name>
</gene>
<keyword evidence="2" id="KW-1133">Transmembrane helix</keyword>
<dbReference type="PROSITE" id="PS51257">
    <property type="entry name" value="PROKAR_LIPOPROTEIN"/>
    <property type="match status" value="1"/>
</dbReference>
<dbReference type="EMBL" id="LBXO01000061">
    <property type="protein sequence ID" value="KKR31422.1"/>
    <property type="molecule type" value="Genomic_DNA"/>
</dbReference>
<evidence type="ECO:0000256" key="1">
    <source>
        <dbReference type="SAM" id="MobiDB-lite"/>
    </source>
</evidence>
<name>A0A0G0T0N9_9BACT</name>
<evidence type="ECO:0000259" key="3">
    <source>
        <dbReference type="Pfam" id="PF12229"/>
    </source>
</evidence>
<evidence type="ECO:0000313" key="4">
    <source>
        <dbReference type="EMBL" id="KKR31422.1"/>
    </source>
</evidence>
<dbReference type="PANTHER" id="PTHR35788:SF1">
    <property type="entry name" value="EXPORTED PROTEIN"/>
    <property type="match status" value="1"/>
</dbReference>
<comment type="caution">
    <text evidence="4">The sequence shown here is derived from an EMBL/GenBank/DDBJ whole genome shotgun (WGS) entry which is preliminary data.</text>
</comment>
<keyword evidence="2" id="KW-0472">Membrane</keyword>
<accession>A0A0G0T0N9</accession>
<organism evidence="4 5">
    <name type="scientific">Candidatus Falkowbacteria bacterium GW2011_GWF2_39_8</name>
    <dbReference type="NCBI Taxonomy" id="1618642"/>
    <lineage>
        <taxon>Bacteria</taxon>
        <taxon>Candidatus Falkowiibacteriota</taxon>
    </lineage>
</organism>
<dbReference type="AlphaFoldDB" id="A0A0G0T0N9"/>
<dbReference type="PANTHER" id="PTHR35788">
    <property type="entry name" value="EXPORTED PROTEIN-RELATED"/>
    <property type="match status" value="1"/>
</dbReference>
<feature type="domain" description="YoaR-like putative peptidoglycan binding" evidence="3">
    <location>
        <begin position="105"/>
        <end position="211"/>
    </location>
</feature>
<evidence type="ECO:0000313" key="5">
    <source>
        <dbReference type="Proteomes" id="UP000034137"/>
    </source>
</evidence>
<evidence type="ECO:0000256" key="2">
    <source>
        <dbReference type="SAM" id="Phobius"/>
    </source>
</evidence>
<dbReference type="InterPro" id="IPR052913">
    <property type="entry name" value="Glycopeptide_resist_protein"/>
</dbReference>
<feature type="region of interest" description="Disordered" evidence="1">
    <location>
        <begin position="608"/>
        <end position="637"/>
    </location>
</feature>
<dbReference type="Proteomes" id="UP000034137">
    <property type="component" value="Unassembled WGS sequence"/>
</dbReference>
<sequence length="637" mass="70823">MLKHYLKKETPIWLRDTAIIFFIVLITLVIACFIYEAWFNGRAYPGARIGRLDLGGKKSEEIRLLVLEEINSINNDGIIFKYANKQAVIYPLASTATADGAYNIIDFDIDQTVDRIINFGRDQNFIIDLKNRLAGLIFNKSIDAAYTLNESEIKKELLANFSQLENPGKDAALNYDSKNSSFFISPEKSGKGFDYEKSIKQLDFNLSRLDNSAIQLNLVEQLPQLRQTDIANADLFAKEYLNLAPLVLKDGKDVWNIEKEELGHWLALVPDRDASLAGGKAKIALNRSYVEKYLFDQVATKTDQKLIDARFQITDGRVTQFQAGKEGRALDIQANLSNIEEQFIGNKKKDIDLIIKKIEPTNDIDDVNALGIKEIIGTGESAFTGSPKNRVKNISVGAASLNGIIVKPGENFSLLKTLGKIDASNGYLQELVIKEGKTIPEYGGGLCQIGTTIFRAAVNSGLPIVERRNHSYRVSYYEPAGTDATIYDPAPDFKFKNDTGNNILIQTRIEGTKLFFDIWGTKDGRVAENTKPTIYNIVKPKPTKLIETTDLPVGKKRCTESAHNGADAFFDYKVTYPDGTIKKERFSSHYVPWQEVCLIGVEKISTPENSNNATSTVSTSSAITTTETAASSTVQQN</sequence>
<keyword evidence="2" id="KW-0812">Transmembrane</keyword>
<feature type="compositionally biased region" description="Low complexity" evidence="1">
    <location>
        <begin position="609"/>
        <end position="637"/>
    </location>
</feature>
<dbReference type="Pfam" id="PF04294">
    <property type="entry name" value="VanW"/>
    <property type="match status" value="1"/>
</dbReference>
<dbReference type="Pfam" id="PF12229">
    <property type="entry name" value="PG_binding_4"/>
    <property type="match status" value="2"/>
</dbReference>
<feature type="transmembrane region" description="Helical" evidence="2">
    <location>
        <begin position="12"/>
        <end position="38"/>
    </location>
</feature>
<dbReference type="InterPro" id="IPR007391">
    <property type="entry name" value="Vancomycin_resist_VanW"/>
</dbReference>
<dbReference type="InterPro" id="IPR022029">
    <property type="entry name" value="YoaR-like_PG-bd"/>
</dbReference>
<reference evidence="4 5" key="1">
    <citation type="journal article" date="2015" name="Nature">
        <title>rRNA introns, odd ribosomes, and small enigmatic genomes across a large radiation of phyla.</title>
        <authorList>
            <person name="Brown C.T."/>
            <person name="Hug L.A."/>
            <person name="Thomas B.C."/>
            <person name="Sharon I."/>
            <person name="Castelle C.J."/>
            <person name="Singh A."/>
            <person name="Wilkins M.J."/>
            <person name="Williams K.H."/>
            <person name="Banfield J.F."/>
        </authorList>
    </citation>
    <scope>NUCLEOTIDE SEQUENCE [LARGE SCALE GENOMIC DNA]</scope>
</reference>
<feature type="domain" description="YoaR-like putative peptidoglycan binding" evidence="3">
    <location>
        <begin position="281"/>
        <end position="351"/>
    </location>
</feature>
<proteinExistence type="predicted"/>